<comment type="caution">
    <text evidence="1">The sequence shown here is derived from an EMBL/GenBank/DDBJ whole genome shotgun (WGS) entry which is preliminary data.</text>
</comment>
<protein>
    <submittedName>
        <fullName evidence="1">Uncharacterized protein</fullName>
    </submittedName>
</protein>
<sequence>MINFQEHLYKNIWDYYASFLGFIHPNINRWQSLMNKLLRVPFSFLSLAL</sequence>
<proteinExistence type="predicted"/>
<evidence type="ECO:0000313" key="2">
    <source>
        <dbReference type="Proteomes" id="UP000018211"/>
    </source>
</evidence>
<gene>
    <name evidence="1" type="ORF">VIBNISOn1_1840091</name>
</gene>
<evidence type="ECO:0000313" key="1">
    <source>
        <dbReference type="EMBL" id="CCO46708.1"/>
    </source>
</evidence>
<reference evidence="1 2" key="1">
    <citation type="journal article" date="2013" name="ISME J.">
        <title>Comparative genomics of pathogenic lineages of Vibrio nigripulchritudo identifies virulence-associated traits.</title>
        <authorList>
            <person name="Goudenege D."/>
            <person name="Labreuche Y."/>
            <person name="Krin E."/>
            <person name="Ansquer D."/>
            <person name="Mangenot S."/>
            <person name="Calteau A."/>
            <person name="Medigue C."/>
            <person name="Mazel D."/>
            <person name="Polz M.F."/>
            <person name="Le Roux F."/>
        </authorList>
    </citation>
    <scope>NUCLEOTIDE SEQUENCE [LARGE SCALE GENOMIC DNA]</scope>
    <source>
        <strain evidence="1 2">SOn1</strain>
    </source>
</reference>
<dbReference type="Proteomes" id="UP000018211">
    <property type="component" value="Unassembled WGS sequence"/>
</dbReference>
<dbReference type="AlphaFoldDB" id="A0AAV2VQJ1"/>
<dbReference type="EMBL" id="CAOF01000095">
    <property type="protein sequence ID" value="CCO46708.1"/>
    <property type="molecule type" value="Genomic_DNA"/>
</dbReference>
<organism evidence="1 2">
    <name type="scientific">Vibrio nigripulchritudo SOn1</name>
    <dbReference type="NCBI Taxonomy" id="1238450"/>
    <lineage>
        <taxon>Bacteria</taxon>
        <taxon>Pseudomonadati</taxon>
        <taxon>Pseudomonadota</taxon>
        <taxon>Gammaproteobacteria</taxon>
        <taxon>Vibrionales</taxon>
        <taxon>Vibrionaceae</taxon>
        <taxon>Vibrio</taxon>
    </lineage>
</organism>
<accession>A0AAV2VQJ1</accession>
<name>A0AAV2VQJ1_9VIBR</name>